<keyword evidence="3" id="KW-1185">Reference proteome</keyword>
<name>A0A0B1TPR0_OESDE</name>
<reference evidence="2 3" key="1">
    <citation type="submission" date="2014-03" db="EMBL/GenBank/DDBJ databases">
        <title>Draft genome of the hookworm Oesophagostomum dentatum.</title>
        <authorList>
            <person name="Mitreva M."/>
        </authorList>
    </citation>
    <scope>NUCLEOTIDE SEQUENCE [LARGE SCALE GENOMIC DNA]</scope>
    <source>
        <strain evidence="2 3">OD-Hann</strain>
    </source>
</reference>
<organism evidence="2 3">
    <name type="scientific">Oesophagostomum dentatum</name>
    <name type="common">Nodular worm</name>
    <dbReference type="NCBI Taxonomy" id="61180"/>
    <lineage>
        <taxon>Eukaryota</taxon>
        <taxon>Metazoa</taxon>
        <taxon>Ecdysozoa</taxon>
        <taxon>Nematoda</taxon>
        <taxon>Chromadorea</taxon>
        <taxon>Rhabditida</taxon>
        <taxon>Rhabditina</taxon>
        <taxon>Rhabditomorpha</taxon>
        <taxon>Strongyloidea</taxon>
        <taxon>Strongylidae</taxon>
        <taxon>Oesophagostomum</taxon>
    </lineage>
</organism>
<dbReference type="EMBL" id="KN549234">
    <property type="protein sequence ID" value="KHJ99229.1"/>
    <property type="molecule type" value="Genomic_DNA"/>
</dbReference>
<dbReference type="OrthoDB" id="5855159at2759"/>
<proteinExistence type="predicted"/>
<evidence type="ECO:0000313" key="2">
    <source>
        <dbReference type="EMBL" id="KHJ99229.1"/>
    </source>
</evidence>
<dbReference type="AlphaFoldDB" id="A0A0B1TPR0"/>
<feature type="region of interest" description="Disordered" evidence="1">
    <location>
        <begin position="82"/>
        <end position="104"/>
    </location>
</feature>
<dbReference type="InterPro" id="IPR036598">
    <property type="entry name" value="GOLD_dom_sf"/>
</dbReference>
<protein>
    <submittedName>
        <fullName evidence="2">Uncharacterized protein</fullName>
    </submittedName>
</protein>
<sequence length="104" mass="12162">MKKIVGKGHKSGRRITWWWRLDSNDIGFCVYRAAPGQEKVPEHADDFMVHPKFRLQTEYVPEDGEVRKGEDVLEFMIYNSRPSKQSSKKDGTIPILQSLDNRKR</sequence>
<gene>
    <name evidence="2" type="ORF">OESDEN_00793</name>
</gene>
<dbReference type="SUPFAM" id="SSF101576">
    <property type="entry name" value="Supernatant protein factor (SPF), C-terminal domain"/>
    <property type="match status" value="1"/>
</dbReference>
<accession>A0A0B1TPR0</accession>
<evidence type="ECO:0000313" key="3">
    <source>
        <dbReference type="Proteomes" id="UP000053660"/>
    </source>
</evidence>
<dbReference type="Gene3D" id="2.60.120.680">
    <property type="entry name" value="GOLD domain"/>
    <property type="match status" value="1"/>
</dbReference>
<dbReference type="Proteomes" id="UP000053660">
    <property type="component" value="Unassembled WGS sequence"/>
</dbReference>
<evidence type="ECO:0000256" key="1">
    <source>
        <dbReference type="SAM" id="MobiDB-lite"/>
    </source>
</evidence>